<keyword evidence="6" id="KW-1185">Reference proteome</keyword>
<dbReference type="AlphaFoldDB" id="A0A914HX93"/>
<evidence type="ECO:0000256" key="1">
    <source>
        <dbReference type="ARBA" id="ARBA00011764"/>
    </source>
</evidence>
<feature type="region of interest" description="Disordered" evidence="4">
    <location>
        <begin position="277"/>
        <end position="301"/>
    </location>
</feature>
<sequence length="488" mass="55281">MWTTESPAKRHFNREESIDIFRSILNLDRMIHIFPSFYQTSLARMKGKTNMPLEAVLALVHMVKARQQELRNHTKLDAASGWTVRNQTWHEITTELNIRYGRELTVDQCMKKLLNIKSMTRYKLEDQERKRKRPGMEQFEVKLTPAEREYIRLFYHGAPPNPPVPGSASWEHIQMLLGGDLPMQSFSLPSTGRESNGGRVDGISLLKDEFLGEEDEVFEIGDDEGEDSLPDERPSQIESVAQTSTALRGQRHLKRVEIGDSLTNAILGILPQHSVDDVEAGSSSSANGRLQSVEHQQQQSQLLADPQLISSPGSLEAVSADGSAIAAGIQRHSLLGAIPIRSQQPVESQQIATPACIGGQSLLRNVPLTTVRSSNFVSHHPFEQQSHVKQQQQQHLMSNCHSEQNFAGRKRRAFHSQQLNGFEHCAIDDVETVELRLKRLKCELIEKQLMELGHQEEWRLKQEFLLGRQTAALENIVIQLRQIKEKLK</sequence>
<dbReference type="Proteomes" id="UP000887572">
    <property type="component" value="Unplaced"/>
</dbReference>
<evidence type="ECO:0000256" key="2">
    <source>
        <dbReference type="ARBA" id="ARBA00016807"/>
    </source>
</evidence>
<organism evidence="6 7">
    <name type="scientific">Globodera rostochiensis</name>
    <name type="common">Golden nematode worm</name>
    <name type="synonym">Heterodera rostochiensis</name>
    <dbReference type="NCBI Taxonomy" id="31243"/>
    <lineage>
        <taxon>Eukaryota</taxon>
        <taxon>Metazoa</taxon>
        <taxon>Ecdysozoa</taxon>
        <taxon>Nematoda</taxon>
        <taxon>Chromadorea</taxon>
        <taxon>Rhabditida</taxon>
        <taxon>Tylenchina</taxon>
        <taxon>Tylenchomorpha</taxon>
        <taxon>Tylenchoidea</taxon>
        <taxon>Heteroderidae</taxon>
        <taxon>Heteroderinae</taxon>
        <taxon>Globodera</taxon>
    </lineage>
</organism>
<dbReference type="InterPro" id="IPR028002">
    <property type="entry name" value="Myb_DNA-bind_5"/>
</dbReference>
<feature type="compositionally biased region" description="Low complexity" evidence="4">
    <location>
        <begin position="290"/>
        <end position="301"/>
    </location>
</feature>
<evidence type="ECO:0000313" key="7">
    <source>
        <dbReference type="WBParaSite" id="Gr19_v10_g5323.t1"/>
    </source>
</evidence>
<evidence type="ECO:0000313" key="6">
    <source>
        <dbReference type="Proteomes" id="UP000887572"/>
    </source>
</evidence>
<reference evidence="7" key="1">
    <citation type="submission" date="2022-11" db="UniProtKB">
        <authorList>
            <consortium name="WormBaseParasite"/>
        </authorList>
    </citation>
    <scope>IDENTIFICATION</scope>
</reference>
<evidence type="ECO:0000259" key="5">
    <source>
        <dbReference type="Pfam" id="PF13873"/>
    </source>
</evidence>
<proteinExistence type="predicted"/>
<comment type="function">
    <text evidence="3">Involved in transvection phenomena (= synapsis-dependent gene expression), where the synaptic pairing of chromosomes carrying genes with which zeste interacts influences the expression of these genes. Zeste binds to DNA and stimulates transcription from a nearby promoter.</text>
</comment>
<comment type="subunit">
    <text evidence="1">Self-associates forming complexes of several hundred monomers.</text>
</comment>
<feature type="domain" description="Myb/SANT-like DNA-binding" evidence="5">
    <location>
        <begin position="54"/>
        <end position="124"/>
    </location>
</feature>
<dbReference type="Pfam" id="PF13873">
    <property type="entry name" value="Myb_DNA-bind_5"/>
    <property type="match status" value="1"/>
</dbReference>
<evidence type="ECO:0000256" key="3">
    <source>
        <dbReference type="ARBA" id="ARBA00025466"/>
    </source>
</evidence>
<name>A0A914HX93_GLORO</name>
<protein>
    <recommendedName>
        <fullName evidence="2">Regulatory protein zeste</fullName>
    </recommendedName>
</protein>
<evidence type="ECO:0000256" key="4">
    <source>
        <dbReference type="SAM" id="MobiDB-lite"/>
    </source>
</evidence>
<accession>A0A914HX93</accession>
<dbReference type="WBParaSite" id="Gr19_v10_g5323.t1">
    <property type="protein sequence ID" value="Gr19_v10_g5323.t1"/>
    <property type="gene ID" value="Gr19_v10_g5323"/>
</dbReference>